<feature type="chain" id="PRO_5021505978" description="Egg protein" evidence="1">
    <location>
        <begin position="26"/>
        <end position="174"/>
    </location>
</feature>
<evidence type="ECO:0000313" key="2">
    <source>
        <dbReference type="EMBL" id="TNN04559.1"/>
    </source>
</evidence>
<dbReference type="Proteomes" id="UP000311919">
    <property type="component" value="Unassembled WGS sequence"/>
</dbReference>
<reference evidence="2 3" key="1">
    <citation type="submission" date="2019-03" db="EMBL/GenBank/DDBJ databases">
        <title>An improved genome assembly of the fluke Schistosoma japonicum.</title>
        <authorList>
            <person name="Hu W."/>
            <person name="Luo F."/>
            <person name="Yin M."/>
            <person name="Mo X."/>
            <person name="Sun C."/>
            <person name="Wu Q."/>
            <person name="Zhu B."/>
            <person name="Xiang M."/>
            <person name="Wang J."/>
            <person name="Wang Y."/>
            <person name="Zhang T."/>
            <person name="Xu B."/>
            <person name="Zheng H."/>
            <person name="Feng Z."/>
        </authorList>
    </citation>
    <scope>NUCLEOTIDE SEQUENCE [LARGE SCALE GENOMIC DNA]</scope>
    <source>
        <strain evidence="2">HuSjv2</strain>
        <tissue evidence="2">Worms</tissue>
    </source>
</reference>
<dbReference type="EMBL" id="SKCS01001462">
    <property type="protein sequence ID" value="TNN04559.1"/>
    <property type="molecule type" value="Genomic_DNA"/>
</dbReference>
<evidence type="ECO:0000256" key="1">
    <source>
        <dbReference type="SAM" id="SignalP"/>
    </source>
</evidence>
<accession>A0A4Z2CJZ9</accession>
<keyword evidence="3" id="KW-1185">Reference proteome</keyword>
<protein>
    <recommendedName>
        <fullName evidence="4">Egg protein</fullName>
    </recommendedName>
</protein>
<keyword evidence="1" id="KW-0732">Signal</keyword>
<evidence type="ECO:0000313" key="3">
    <source>
        <dbReference type="Proteomes" id="UP000311919"/>
    </source>
</evidence>
<feature type="non-terminal residue" evidence="2">
    <location>
        <position position="1"/>
    </location>
</feature>
<feature type="signal peptide" evidence="1">
    <location>
        <begin position="1"/>
        <end position="25"/>
    </location>
</feature>
<organism evidence="2 3">
    <name type="scientific">Schistosoma japonicum</name>
    <name type="common">Blood fluke</name>
    <dbReference type="NCBI Taxonomy" id="6182"/>
    <lineage>
        <taxon>Eukaryota</taxon>
        <taxon>Metazoa</taxon>
        <taxon>Spiralia</taxon>
        <taxon>Lophotrochozoa</taxon>
        <taxon>Platyhelminthes</taxon>
        <taxon>Trematoda</taxon>
        <taxon>Digenea</taxon>
        <taxon>Strigeidida</taxon>
        <taxon>Schistosomatoidea</taxon>
        <taxon>Schistosomatidae</taxon>
        <taxon>Schistosoma</taxon>
    </lineage>
</organism>
<name>A0A4Z2CJZ9_SCHJA</name>
<sequence>MRIINLVNISTVLLLINLIQTKSQGHGNQYGSELKVKITTQLEDIRENDLVKWNPIYQDDSTPEYHELSQFLPFVKKNVYSNEDDGKCVDVTFTPTDNEAKVGSNPAVNVKLTLTFKDPVAINQNAVELDRKLSEIYETFKSQSYFKANKAKFDEYDIQIVIFIFITSAYNLTT</sequence>
<gene>
    <name evidence="2" type="ORF">EWB00_001651</name>
</gene>
<comment type="caution">
    <text evidence="2">The sequence shown here is derived from an EMBL/GenBank/DDBJ whole genome shotgun (WGS) entry which is preliminary data.</text>
</comment>
<proteinExistence type="predicted"/>
<dbReference type="AlphaFoldDB" id="A0A4Z2CJZ9"/>
<evidence type="ECO:0008006" key="4">
    <source>
        <dbReference type="Google" id="ProtNLM"/>
    </source>
</evidence>